<accession>A0A316DED0</accession>
<dbReference type="InterPro" id="IPR031325">
    <property type="entry name" value="RHS_repeat"/>
</dbReference>
<feature type="signal peptide" evidence="3">
    <location>
        <begin position="1"/>
        <end position="25"/>
    </location>
</feature>
<protein>
    <submittedName>
        <fullName evidence="5">RHS repeat-associated protein</fullName>
    </submittedName>
</protein>
<dbReference type="PANTHER" id="PTHR32305">
    <property type="match status" value="1"/>
</dbReference>
<dbReference type="PANTHER" id="PTHR32305:SF15">
    <property type="entry name" value="PROTEIN RHSA-RELATED"/>
    <property type="match status" value="1"/>
</dbReference>
<dbReference type="Pfam" id="PF05593">
    <property type="entry name" value="RHS_repeat"/>
    <property type="match status" value="2"/>
</dbReference>
<name>A0A316DED0_9BACL</name>
<evidence type="ECO:0000259" key="4">
    <source>
        <dbReference type="Pfam" id="PF25023"/>
    </source>
</evidence>
<dbReference type="Pfam" id="PF25023">
    <property type="entry name" value="TEN_YD-shell"/>
    <property type="match status" value="2"/>
</dbReference>
<comment type="caution">
    <text evidence="5">The sequence shown here is derived from an EMBL/GenBank/DDBJ whole genome shotgun (WGS) entry which is preliminary data.</text>
</comment>
<organism evidence="5 6">
    <name type="scientific">Tumebacillus permanentifrigoris</name>
    <dbReference type="NCBI Taxonomy" id="378543"/>
    <lineage>
        <taxon>Bacteria</taxon>
        <taxon>Bacillati</taxon>
        <taxon>Bacillota</taxon>
        <taxon>Bacilli</taxon>
        <taxon>Bacillales</taxon>
        <taxon>Alicyclobacillaceae</taxon>
        <taxon>Tumebacillus</taxon>
    </lineage>
</organism>
<dbReference type="Proteomes" id="UP000245634">
    <property type="component" value="Unassembled WGS sequence"/>
</dbReference>
<dbReference type="NCBIfam" id="TIGR01643">
    <property type="entry name" value="YD_repeat_2x"/>
    <property type="match status" value="6"/>
</dbReference>
<evidence type="ECO:0000313" key="5">
    <source>
        <dbReference type="EMBL" id="PWK15998.1"/>
    </source>
</evidence>
<sequence length="1438" mass="161959">MKLKNILAFSLATVLAVTSVPTAMAANTNGSTTLTSTSASDKTPINLNNVFKQAPYVIPASKDYVSTLTGSVYISKDDLVLPGANGFDLKLKRDYDSYSAQLFDGVEEGGTFVAKPKSQLRTSFLGPGWRWELPYVDGYDVHLPSGETYSSGGAYKDVTFETDNSYLDTTRKLTMLKEGRFYFFNNEGQLIRIKDTFNNVITFTYDTTGLDCFTFAPIAAGAGNRGTPIRKIQNNIGNSITFDYIPAGTDADGAQKVVVKSGARTLYYRFTPTAVELSPTSAQTVPLLTETEVLPTVKTRYQYAVKDAWRQTYMSYFGASYNILSPYALITTVEHPTGDVSQYQYTEMATLLSGVSSNDLYRIKDVSDVVSDGDNKTIYNHMSFSYFGDITRQYTDRTFRTVVKDDLGRSTTYTYKKDSLPATPFFKKITQREERGDSVKTTTYVYDDTKKYPDPTQIQEVNTSKSNPSVSSKPKTTTRSYDEYGYVTSETLPNGTYNEYKYIAFAGFNMNPIYHAMVSKTEYLTGSPTNTNVPATYKQTDYTLDQATSAVTKQVVKDKSGTLLQQEDFQYDTAGNVIKKNVTDGTQVYTTNYTYKSGFLSQKSTDVTDVNGATSTVSEAYVYDVPTGQLKQYTDARGNISTYEYDLLNRISKVSNPDKTGTKVLYDDLKNTTEMDILDAVGATVKRDVTKWNPLGWKSESGHYEGSTYQRDIQFEYDAYGRNRWVRDAKDQADTMTFDLYDRLLTVTHADSSQIKYEYDDMNNTKTTTDEDGHVTRETYDFDGYVVKTESVQPAGPLVISSVAYDNVGNIVKITDGLSNPTEYQYNALSKLLGVKAPDGSQTAYEYDMRGNLTKVTYNDPNKSTISKSYDQLNRLIKKVDEQNQTVKYFYDGNDNLIKQIDKDDKTLNFEYDTRNRLTKKVAGTDIVKYDYNTQGLRSKMEDQTGTTQYAYTADNKLAVEQLPDGKTVSYTYDVAGNRTTMVDPFGRKIAFTSDTRNRLQSLSFDNATNPTEVAYAYTKSNRVQKATQGNGLVSSYEYDLKNQLTSLQQKKPDGSQLNLFQYGYDSNGNQNSITENNSATQLTYDKVNRVATSTQFNEAYQYDFRSNRTGLQTDKPLVIPTNTYEYDLWNRLTKVTTADNKVVTYKYDGDGLLYERTENGSTTRYYYNDQQQVIAEAKVVNGSPVLLDRFIRGVNGQLVLREDATGSKSYYQHNGHGDVVGLVDANGAQLNTYSYDIWGNQLTATGQLNNPFRYTGEFSDSTSGLIYLRARWYDPSQGRFITEDSFEGNLEQLLTLNLYAYASQNPQRNIDPSGHMTVREEPIAQNTPIYEEEMESGLAWLKKIADAIQKAFGGEVKRTNKDGWEVRIPDGKQALQVRIMAANQNNLVPYYRVVKNGKPGTDYLGKWTNNQKDTHIDLNENPFEQISVTLRGYFSRR</sequence>
<keyword evidence="3" id="KW-0732">Signal</keyword>
<dbReference type="InterPro" id="IPR050708">
    <property type="entry name" value="T6SS_VgrG/RHS"/>
</dbReference>
<dbReference type="InterPro" id="IPR006530">
    <property type="entry name" value="YD"/>
</dbReference>
<dbReference type="InterPro" id="IPR022385">
    <property type="entry name" value="Rhs_assc_core"/>
</dbReference>
<feature type="region of interest" description="Disordered" evidence="2">
    <location>
        <begin position="450"/>
        <end position="478"/>
    </location>
</feature>
<evidence type="ECO:0000313" key="6">
    <source>
        <dbReference type="Proteomes" id="UP000245634"/>
    </source>
</evidence>
<gene>
    <name evidence="5" type="ORF">C7459_102244</name>
</gene>
<keyword evidence="6" id="KW-1185">Reference proteome</keyword>
<dbReference type="Gene3D" id="2.180.10.10">
    <property type="entry name" value="RHS repeat-associated core"/>
    <property type="match status" value="4"/>
</dbReference>
<feature type="chain" id="PRO_5016362265" evidence="3">
    <location>
        <begin position="26"/>
        <end position="1438"/>
    </location>
</feature>
<proteinExistence type="predicted"/>
<feature type="compositionally biased region" description="Low complexity" evidence="2">
    <location>
        <begin position="461"/>
        <end position="478"/>
    </location>
</feature>
<reference evidence="5 6" key="1">
    <citation type="submission" date="2018-05" db="EMBL/GenBank/DDBJ databases">
        <title>Genomic Encyclopedia of Type Strains, Phase IV (KMG-IV): sequencing the most valuable type-strain genomes for metagenomic binning, comparative biology and taxonomic classification.</title>
        <authorList>
            <person name="Goeker M."/>
        </authorList>
    </citation>
    <scope>NUCLEOTIDE SEQUENCE [LARGE SCALE GENOMIC DNA]</scope>
    <source>
        <strain evidence="5 6">DSM 18773</strain>
    </source>
</reference>
<evidence type="ECO:0000256" key="3">
    <source>
        <dbReference type="SAM" id="SignalP"/>
    </source>
</evidence>
<feature type="domain" description="Teneurin-like YD-shell" evidence="4">
    <location>
        <begin position="1028"/>
        <end position="1307"/>
    </location>
</feature>
<keyword evidence="1" id="KW-0677">Repeat</keyword>
<dbReference type="OrthoDB" id="2378918at2"/>
<dbReference type="EMBL" id="QGGL01000002">
    <property type="protein sequence ID" value="PWK15998.1"/>
    <property type="molecule type" value="Genomic_DNA"/>
</dbReference>
<evidence type="ECO:0000256" key="2">
    <source>
        <dbReference type="SAM" id="MobiDB-lite"/>
    </source>
</evidence>
<dbReference type="RefSeq" id="WP_109686368.1">
    <property type="nucleotide sequence ID" value="NZ_QGGL01000002.1"/>
</dbReference>
<feature type="domain" description="Teneurin-like YD-shell" evidence="4">
    <location>
        <begin position="801"/>
        <end position="898"/>
    </location>
</feature>
<dbReference type="NCBIfam" id="TIGR03696">
    <property type="entry name" value="Rhs_assc_core"/>
    <property type="match status" value="1"/>
</dbReference>
<evidence type="ECO:0000256" key="1">
    <source>
        <dbReference type="ARBA" id="ARBA00022737"/>
    </source>
</evidence>
<dbReference type="InterPro" id="IPR056823">
    <property type="entry name" value="TEN-like_YD-shell"/>
</dbReference>